<accession>A0A1I7EYZ4</accession>
<reference evidence="3 4" key="1">
    <citation type="submission" date="2016-10" db="EMBL/GenBank/DDBJ databases">
        <authorList>
            <person name="de Groot N.N."/>
        </authorList>
    </citation>
    <scope>NUCLEOTIDE SEQUENCE [LARGE SCALE GENOMIC DNA]</scope>
    <source>
        <strain evidence="3 4">CGMCC 1.12333</strain>
    </source>
</reference>
<dbReference type="GO" id="GO:2001070">
    <property type="term" value="F:starch binding"/>
    <property type="evidence" value="ECO:0007669"/>
    <property type="project" value="InterPro"/>
</dbReference>
<gene>
    <name evidence="3" type="ORF">SAMN05216480_101447</name>
</gene>
<dbReference type="STRING" id="1224947.SAMN05216480_101447"/>
<dbReference type="EMBL" id="FPBK01000001">
    <property type="protein sequence ID" value="SFU29158.1"/>
    <property type="molecule type" value="Genomic_DNA"/>
</dbReference>
<dbReference type="OrthoDB" id="975117at2"/>
<organism evidence="3 4">
    <name type="scientific">Pustulibacterium marinum</name>
    <dbReference type="NCBI Taxonomy" id="1224947"/>
    <lineage>
        <taxon>Bacteria</taxon>
        <taxon>Pseudomonadati</taxon>
        <taxon>Bacteroidota</taxon>
        <taxon>Flavobacteriia</taxon>
        <taxon>Flavobacteriales</taxon>
        <taxon>Flavobacteriaceae</taxon>
        <taxon>Pustulibacterium</taxon>
    </lineage>
</organism>
<dbReference type="Gene3D" id="2.60.40.3620">
    <property type="match status" value="2"/>
</dbReference>
<feature type="signal peptide" evidence="1">
    <location>
        <begin position="1"/>
        <end position="21"/>
    </location>
</feature>
<dbReference type="InterPro" id="IPR025970">
    <property type="entry name" value="SusE"/>
</dbReference>
<evidence type="ECO:0000313" key="4">
    <source>
        <dbReference type="Proteomes" id="UP000199138"/>
    </source>
</evidence>
<protein>
    <submittedName>
        <fullName evidence="3">SusE outer membrane protein</fullName>
    </submittedName>
</protein>
<dbReference type="CDD" id="cd12956">
    <property type="entry name" value="CBM_SusE-F_like"/>
    <property type="match status" value="2"/>
</dbReference>
<dbReference type="Proteomes" id="UP000199138">
    <property type="component" value="Unassembled WGS sequence"/>
</dbReference>
<feature type="chain" id="PRO_5011493892" evidence="1">
    <location>
        <begin position="22"/>
        <end position="341"/>
    </location>
</feature>
<keyword evidence="4" id="KW-1185">Reference proteome</keyword>
<evidence type="ECO:0000256" key="1">
    <source>
        <dbReference type="SAM" id="SignalP"/>
    </source>
</evidence>
<dbReference type="RefSeq" id="WP_093022412.1">
    <property type="nucleotide sequence ID" value="NZ_FPBK01000001.1"/>
</dbReference>
<dbReference type="Pfam" id="PF14292">
    <property type="entry name" value="SusE"/>
    <property type="match status" value="1"/>
</dbReference>
<proteinExistence type="predicted"/>
<dbReference type="PROSITE" id="PS51257">
    <property type="entry name" value="PROKAR_LIPOPROTEIN"/>
    <property type="match status" value="1"/>
</dbReference>
<feature type="domain" description="SusE outer membrane protein" evidence="2">
    <location>
        <begin position="23"/>
        <end position="128"/>
    </location>
</feature>
<dbReference type="AlphaFoldDB" id="A0A1I7EYZ4"/>
<sequence>MKHLYKTFVGAFALLLFTASCDDDKDLVIADDTATTSLSVSSTTIELSEENQGNSVLDLNWTAPDFGYNAEIDYTLYFDVTGNDFQDAVAVAGGNDMSLSYLSENLNSLVVNSLGGTPFTPLSVDIKLEASISDYYQPAVSNIITINVIPYENLIEPTSWGIVGSAAPNGWDGPDVPFWYTDTEDVYVAYTTLIEGEIKFRENNAWDLNYGDNEPDGTLEEGGSNIAVEAGTYKITFDISALTYTIEPYSWGLVGDATTNGWDGPDMQMSYDGTIDMWTIDATLTSGEFKFRFNNTWDLNYGDTDVDNTLDNGGDNIAVSSGNYHITMDLNQLTYTIEESE</sequence>
<keyword evidence="1" id="KW-0732">Signal</keyword>
<name>A0A1I7EYZ4_9FLAO</name>
<evidence type="ECO:0000313" key="3">
    <source>
        <dbReference type="EMBL" id="SFU29158.1"/>
    </source>
</evidence>
<dbReference type="GO" id="GO:0019867">
    <property type="term" value="C:outer membrane"/>
    <property type="evidence" value="ECO:0007669"/>
    <property type="project" value="InterPro"/>
</dbReference>
<evidence type="ECO:0000259" key="2">
    <source>
        <dbReference type="Pfam" id="PF14292"/>
    </source>
</evidence>